<dbReference type="EMBL" id="CP027666">
    <property type="protein sequence ID" value="AVO32923.1"/>
    <property type="molecule type" value="Genomic_DNA"/>
</dbReference>
<dbReference type="AlphaFoldDB" id="A0A2S0MB24"/>
<evidence type="ECO:0000313" key="5">
    <source>
        <dbReference type="EMBL" id="AVO32923.1"/>
    </source>
</evidence>
<dbReference type="SUPFAM" id="SSF49329">
    <property type="entry name" value="Cu,Zn superoxide dismutase-like"/>
    <property type="match status" value="1"/>
</dbReference>
<comment type="function">
    <text evidence="2">Destroys radicals which are normally produced within the cells and which are toxic to biological systems.</text>
</comment>
<reference evidence="5 6" key="1">
    <citation type="submission" date="2018-03" db="EMBL/GenBank/DDBJ databases">
        <title>Genome sequencing of Ottowia sp.</title>
        <authorList>
            <person name="Kim S.-J."/>
            <person name="Heo J."/>
            <person name="Kwon S.-W."/>
        </authorList>
    </citation>
    <scope>NUCLEOTIDE SEQUENCE [LARGE SCALE GENOMIC DNA]</scope>
    <source>
        <strain evidence="5 6">KADR8-3</strain>
    </source>
</reference>
<keyword evidence="2" id="KW-0560">Oxidoreductase</keyword>
<evidence type="ECO:0000259" key="4">
    <source>
        <dbReference type="Pfam" id="PF00080"/>
    </source>
</evidence>
<keyword evidence="2" id="KW-0479">Metal-binding</keyword>
<dbReference type="Gene3D" id="2.60.40.200">
    <property type="entry name" value="Superoxide dismutase, copper/zinc binding domain"/>
    <property type="match status" value="1"/>
</dbReference>
<dbReference type="EC" id="1.15.1.1" evidence="2"/>
<dbReference type="Pfam" id="PF00080">
    <property type="entry name" value="Sod_Cu"/>
    <property type="match status" value="1"/>
</dbReference>
<organism evidence="5 6">
    <name type="scientific">Ottowia oryzae</name>
    <dbReference type="NCBI Taxonomy" id="2109914"/>
    <lineage>
        <taxon>Bacteria</taxon>
        <taxon>Pseudomonadati</taxon>
        <taxon>Pseudomonadota</taxon>
        <taxon>Betaproteobacteria</taxon>
        <taxon>Burkholderiales</taxon>
        <taxon>Comamonadaceae</taxon>
        <taxon>Ottowia</taxon>
    </lineage>
</organism>
<name>A0A2S0MB24_9BURK</name>
<dbReference type="InterPro" id="IPR018152">
    <property type="entry name" value="SOD_Cu/Zn_BS"/>
</dbReference>
<feature type="domain" description="Superoxide dismutase copper/zinc binding" evidence="4">
    <location>
        <begin position="61"/>
        <end position="190"/>
    </location>
</feature>
<dbReference type="RefSeq" id="WP_106701105.1">
    <property type="nucleotide sequence ID" value="NZ_CP027666.1"/>
</dbReference>
<keyword evidence="2" id="KW-0186">Copper</keyword>
<dbReference type="CDD" id="cd00305">
    <property type="entry name" value="Cu-Zn_Superoxide_Dismutase"/>
    <property type="match status" value="1"/>
</dbReference>
<dbReference type="PROSITE" id="PS00332">
    <property type="entry name" value="SOD_CU_ZN_2"/>
    <property type="match status" value="1"/>
</dbReference>
<accession>A0A2S0MB24</accession>
<protein>
    <recommendedName>
        <fullName evidence="2">Superoxide dismutase [Cu-Zn]</fullName>
        <ecNumber evidence="2">1.15.1.1</ecNumber>
    </recommendedName>
</protein>
<dbReference type="GO" id="GO:0005507">
    <property type="term" value="F:copper ion binding"/>
    <property type="evidence" value="ECO:0007669"/>
    <property type="project" value="InterPro"/>
</dbReference>
<evidence type="ECO:0000256" key="3">
    <source>
        <dbReference type="SAM" id="SignalP"/>
    </source>
</evidence>
<dbReference type="InterPro" id="IPR024134">
    <property type="entry name" value="SOD_Cu/Zn_/chaperone"/>
</dbReference>
<dbReference type="InterPro" id="IPR001424">
    <property type="entry name" value="SOD_Cu_Zn_dom"/>
</dbReference>
<dbReference type="KEGG" id="otk:C6570_00585"/>
<dbReference type="GO" id="GO:0004784">
    <property type="term" value="F:superoxide dismutase activity"/>
    <property type="evidence" value="ECO:0007669"/>
    <property type="project" value="UniProtKB-EC"/>
</dbReference>
<feature type="chain" id="PRO_5015695011" description="Superoxide dismutase [Cu-Zn]" evidence="3">
    <location>
        <begin position="24"/>
        <end position="194"/>
    </location>
</feature>
<evidence type="ECO:0000256" key="1">
    <source>
        <dbReference type="ARBA" id="ARBA00010457"/>
    </source>
</evidence>
<proteinExistence type="inferred from homology"/>
<dbReference type="PRINTS" id="PR00068">
    <property type="entry name" value="CUZNDISMTASE"/>
</dbReference>
<evidence type="ECO:0000313" key="6">
    <source>
        <dbReference type="Proteomes" id="UP000239709"/>
    </source>
</evidence>
<dbReference type="InterPro" id="IPR036423">
    <property type="entry name" value="SOD-like_Cu/Zn_dom_sf"/>
</dbReference>
<comment type="cofactor">
    <cofactor evidence="2">
        <name>Zn(2+)</name>
        <dbReference type="ChEBI" id="CHEBI:29105"/>
    </cofactor>
    <text evidence="2">Binds 1 zinc ion per subunit.</text>
</comment>
<keyword evidence="3" id="KW-0732">Signal</keyword>
<keyword evidence="2" id="KW-0862">Zinc</keyword>
<sequence>MNTTTTLRRVGGLTLIATAAALAACAAKPIGDGGANPRTVASVQLSAAAGGVPQPNPQSPVQGSLQFSEVRGITSVTGTVTGLAPNSHAAFHVHEFGDCSKPDFSSAGSHFNPTHQPHGAWDGPHHHVGDMPQLVADANGTATVSFNSESLQLRGPNSIINKAVIVHRDPDDVNAQPVGNAGPRLACGVIKAGS</sequence>
<evidence type="ECO:0000256" key="2">
    <source>
        <dbReference type="RuleBase" id="RU000393"/>
    </source>
</evidence>
<gene>
    <name evidence="5" type="ORF">C6570_00585</name>
</gene>
<dbReference type="PANTHER" id="PTHR10003">
    <property type="entry name" value="SUPEROXIDE DISMUTASE CU-ZN -RELATED"/>
    <property type="match status" value="1"/>
</dbReference>
<comment type="cofactor">
    <cofactor evidence="2">
        <name>Cu cation</name>
        <dbReference type="ChEBI" id="CHEBI:23378"/>
    </cofactor>
    <text evidence="2">Binds 1 copper ion per subunit.</text>
</comment>
<dbReference type="Proteomes" id="UP000239709">
    <property type="component" value="Chromosome"/>
</dbReference>
<keyword evidence="6" id="KW-1185">Reference proteome</keyword>
<comment type="catalytic activity">
    <reaction evidence="2">
        <text>2 superoxide + 2 H(+) = H2O2 + O2</text>
        <dbReference type="Rhea" id="RHEA:20696"/>
        <dbReference type="ChEBI" id="CHEBI:15378"/>
        <dbReference type="ChEBI" id="CHEBI:15379"/>
        <dbReference type="ChEBI" id="CHEBI:16240"/>
        <dbReference type="ChEBI" id="CHEBI:18421"/>
        <dbReference type="EC" id="1.15.1.1"/>
    </reaction>
</comment>
<dbReference type="OrthoDB" id="5431326at2"/>
<dbReference type="PROSITE" id="PS00087">
    <property type="entry name" value="SOD_CU_ZN_1"/>
    <property type="match status" value="1"/>
</dbReference>
<comment type="similarity">
    <text evidence="1 2">Belongs to the Cu-Zn superoxide dismutase family.</text>
</comment>
<feature type="signal peptide" evidence="3">
    <location>
        <begin position="1"/>
        <end position="23"/>
    </location>
</feature>